<accession>A0ABW0Y1G3</accession>
<evidence type="ECO:0000313" key="1">
    <source>
        <dbReference type="EMBL" id="MFC5675139.1"/>
    </source>
</evidence>
<protein>
    <submittedName>
        <fullName evidence="1">Uncharacterized protein</fullName>
    </submittedName>
</protein>
<keyword evidence="2" id="KW-1185">Reference proteome</keyword>
<evidence type="ECO:0000313" key="2">
    <source>
        <dbReference type="Proteomes" id="UP001596183"/>
    </source>
</evidence>
<reference evidence="2" key="1">
    <citation type="journal article" date="2019" name="Int. J. Syst. Evol. Microbiol.">
        <title>The Global Catalogue of Microorganisms (GCM) 10K type strain sequencing project: providing services to taxonomists for standard genome sequencing and annotation.</title>
        <authorList>
            <consortium name="The Broad Institute Genomics Platform"/>
            <consortium name="The Broad Institute Genome Sequencing Center for Infectious Disease"/>
            <person name="Wu L."/>
            <person name="Ma J."/>
        </authorList>
    </citation>
    <scope>NUCLEOTIDE SEQUENCE [LARGE SCALE GENOMIC DNA]</scope>
    <source>
        <strain evidence="2">JCM 13852</strain>
    </source>
</reference>
<proteinExistence type="predicted"/>
<dbReference type="EMBL" id="JBHSPC010000152">
    <property type="protein sequence ID" value="MFC5675139.1"/>
    <property type="molecule type" value="Genomic_DNA"/>
</dbReference>
<gene>
    <name evidence="1" type="ORF">ACFP2V_35310</name>
</gene>
<comment type="caution">
    <text evidence="1">The sequence shown here is derived from an EMBL/GenBank/DDBJ whole genome shotgun (WGS) entry which is preliminary data.</text>
</comment>
<organism evidence="1 2">
    <name type="scientific">Streptomyces incanus</name>
    <dbReference type="NCBI Taxonomy" id="887453"/>
    <lineage>
        <taxon>Bacteria</taxon>
        <taxon>Bacillati</taxon>
        <taxon>Actinomycetota</taxon>
        <taxon>Actinomycetes</taxon>
        <taxon>Kitasatosporales</taxon>
        <taxon>Streptomycetaceae</taxon>
        <taxon>Streptomyces</taxon>
    </lineage>
</organism>
<dbReference type="Proteomes" id="UP001596183">
    <property type="component" value="Unassembled WGS sequence"/>
</dbReference>
<feature type="non-terminal residue" evidence="1">
    <location>
        <position position="73"/>
    </location>
</feature>
<sequence>MGNKLTPEGRAFINFRDYEFRDPRAHGFRWVDIKHLRCPAESADDGKLLAALIGVFELDGGAAVTGRPAGHAA</sequence>
<name>A0ABW0Y1G3_9ACTN</name>